<evidence type="ECO:0000313" key="4">
    <source>
        <dbReference type="Proteomes" id="UP000762676"/>
    </source>
</evidence>
<dbReference type="PANTHER" id="PTHR46534">
    <property type="entry name" value="IGGFC_BINDING DOMAIN-CONTAINING PROTEIN"/>
    <property type="match status" value="1"/>
</dbReference>
<evidence type="ECO:0008006" key="5">
    <source>
        <dbReference type="Google" id="ProtNLM"/>
    </source>
</evidence>
<keyword evidence="4" id="KW-1185">Reference proteome</keyword>
<keyword evidence="2" id="KW-0812">Transmembrane</keyword>
<feature type="compositionally biased region" description="Basic and acidic residues" evidence="1">
    <location>
        <begin position="244"/>
        <end position="268"/>
    </location>
</feature>
<proteinExistence type="predicted"/>
<feature type="region of interest" description="Disordered" evidence="1">
    <location>
        <begin position="236"/>
        <end position="283"/>
    </location>
</feature>
<evidence type="ECO:0000256" key="2">
    <source>
        <dbReference type="SAM" id="Phobius"/>
    </source>
</evidence>
<accession>A0AAV4F317</accession>
<gene>
    <name evidence="3" type="ORF">ElyMa_001991100</name>
</gene>
<dbReference type="EMBL" id="BMAT01004050">
    <property type="protein sequence ID" value="GFR67180.1"/>
    <property type="molecule type" value="Genomic_DNA"/>
</dbReference>
<protein>
    <recommendedName>
        <fullName evidence="5">Transmembrane protein</fullName>
    </recommendedName>
</protein>
<feature type="transmembrane region" description="Helical" evidence="2">
    <location>
        <begin position="205"/>
        <end position="225"/>
    </location>
</feature>
<organism evidence="3 4">
    <name type="scientific">Elysia marginata</name>
    <dbReference type="NCBI Taxonomy" id="1093978"/>
    <lineage>
        <taxon>Eukaryota</taxon>
        <taxon>Metazoa</taxon>
        <taxon>Spiralia</taxon>
        <taxon>Lophotrochozoa</taxon>
        <taxon>Mollusca</taxon>
        <taxon>Gastropoda</taxon>
        <taxon>Heterobranchia</taxon>
        <taxon>Euthyneura</taxon>
        <taxon>Panpulmonata</taxon>
        <taxon>Sacoglossa</taxon>
        <taxon>Placobranchoidea</taxon>
        <taxon>Plakobranchidae</taxon>
        <taxon>Elysia</taxon>
    </lineage>
</organism>
<dbReference type="Proteomes" id="UP000762676">
    <property type="component" value="Unassembled WGS sequence"/>
</dbReference>
<dbReference type="AlphaFoldDB" id="A0AAV4F317"/>
<keyword evidence="2" id="KW-0472">Membrane</keyword>
<name>A0AAV4F317_9GAST</name>
<comment type="caution">
    <text evidence="3">The sequence shown here is derived from an EMBL/GenBank/DDBJ whole genome shotgun (WGS) entry which is preliminary data.</text>
</comment>
<sequence>MSTALSAGITVTQRATGNVVTSNTLAASGDVWTISQVGTVHLVATAPVMVVQYIPAAGGSNYAFMTLVFPSDKWLSSYLVWALDSPTTGTQLASLAMLTAQVSKLTATRLTDGADVTSLLTFTAFTGSDFSTASLSLSDSSAIQLTTTDTATSFQVLQYGGISGTDGAYAFPSGALITCQDISTSSSTPTSSGSSRIVSFLPNPALFVVLAVSTIAVFGAVAEAVRRWKLGANGKQFSDAHSNSFEKRHTTESEEFKSTVSDQEKYPMDHFSPQRPFRSKAPVDSSYIQVKPYIPR</sequence>
<evidence type="ECO:0000313" key="3">
    <source>
        <dbReference type="EMBL" id="GFR67180.1"/>
    </source>
</evidence>
<reference evidence="3 4" key="1">
    <citation type="journal article" date="2021" name="Elife">
        <title>Chloroplast acquisition without the gene transfer in kleptoplastic sea slugs, Plakobranchus ocellatus.</title>
        <authorList>
            <person name="Maeda T."/>
            <person name="Takahashi S."/>
            <person name="Yoshida T."/>
            <person name="Shimamura S."/>
            <person name="Takaki Y."/>
            <person name="Nagai Y."/>
            <person name="Toyoda A."/>
            <person name="Suzuki Y."/>
            <person name="Arimoto A."/>
            <person name="Ishii H."/>
            <person name="Satoh N."/>
            <person name="Nishiyama T."/>
            <person name="Hasebe M."/>
            <person name="Maruyama T."/>
            <person name="Minagawa J."/>
            <person name="Obokata J."/>
            <person name="Shigenobu S."/>
        </authorList>
    </citation>
    <scope>NUCLEOTIDE SEQUENCE [LARGE SCALE GENOMIC DNA]</scope>
</reference>
<dbReference type="PANTHER" id="PTHR46534:SF1">
    <property type="entry name" value="IGGFC-BINDING PROTEIN N-TERMINAL DOMAIN-CONTAINING PROTEIN"/>
    <property type="match status" value="1"/>
</dbReference>
<evidence type="ECO:0000256" key="1">
    <source>
        <dbReference type="SAM" id="MobiDB-lite"/>
    </source>
</evidence>
<keyword evidence="2" id="KW-1133">Transmembrane helix</keyword>